<organism evidence="8 9">
    <name type="scientific">Aspergillus heteromorphus CBS 117.55</name>
    <dbReference type="NCBI Taxonomy" id="1448321"/>
    <lineage>
        <taxon>Eukaryota</taxon>
        <taxon>Fungi</taxon>
        <taxon>Dikarya</taxon>
        <taxon>Ascomycota</taxon>
        <taxon>Pezizomycotina</taxon>
        <taxon>Eurotiomycetes</taxon>
        <taxon>Eurotiomycetidae</taxon>
        <taxon>Eurotiales</taxon>
        <taxon>Aspergillaceae</taxon>
        <taxon>Aspergillus</taxon>
        <taxon>Aspergillus subgen. Circumdati</taxon>
    </lineage>
</organism>
<reference evidence="8 9" key="1">
    <citation type="submission" date="2016-12" db="EMBL/GenBank/DDBJ databases">
        <title>The genomes of Aspergillus section Nigri reveals drivers in fungal speciation.</title>
        <authorList>
            <consortium name="DOE Joint Genome Institute"/>
            <person name="Vesth T.C."/>
            <person name="Nybo J."/>
            <person name="Theobald S."/>
            <person name="Brandl J."/>
            <person name="Frisvad J.C."/>
            <person name="Nielsen K.F."/>
            <person name="Lyhne E.K."/>
            <person name="Kogle M.E."/>
            <person name="Kuo A."/>
            <person name="Riley R."/>
            <person name="Clum A."/>
            <person name="Nolan M."/>
            <person name="Lipzen A."/>
            <person name="Salamov A."/>
            <person name="Henrissat B."/>
            <person name="Wiebenga A."/>
            <person name="De Vries R.P."/>
            <person name="Grigoriev I.V."/>
            <person name="Mortensen U.H."/>
            <person name="Andersen M.R."/>
            <person name="Baker S.E."/>
        </authorList>
    </citation>
    <scope>NUCLEOTIDE SEQUENCE [LARGE SCALE GENOMIC DNA]</scope>
    <source>
        <strain evidence="8 9">CBS 117.55</strain>
    </source>
</reference>
<dbReference type="Pfam" id="PF01565">
    <property type="entry name" value="FAD_binding_4"/>
    <property type="match status" value="1"/>
</dbReference>
<evidence type="ECO:0000256" key="2">
    <source>
        <dbReference type="ARBA" id="ARBA00022630"/>
    </source>
</evidence>
<dbReference type="InterPro" id="IPR050416">
    <property type="entry name" value="FAD-linked_Oxidoreductase"/>
</dbReference>
<evidence type="ECO:0000256" key="1">
    <source>
        <dbReference type="ARBA" id="ARBA00005466"/>
    </source>
</evidence>
<feature type="domain" description="FAD-binding PCMH-type" evidence="7">
    <location>
        <begin position="54"/>
        <end position="228"/>
    </location>
</feature>
<comment type="caution">
    <text evidence="8">The sequence shown here is derived from an EMBL/GenBank/DDBJ whole genome shotgun (WGS) entry which is preliminary data.</text>
</comment>
<comment type="similarity">
    <text evidence="1">Belongs to the oxygen-dependent FAD-linked oxidoreductase family.</text>
</comment>
<dbReference type="PANTHER" id="PTHR42973:SF32">
    <property type="entry name" value="FAD-LINKED OXIDOREDUCTASE AFOF"/>
    <property type="match status" value="1"/>
</dbReference>
<sequence>MRPSSLVSFLAVCGLALTQSVNLSSIYGPGLSSGAEIFYASDPDWASEVTPRWTLYHAPTFYGAIKPATEADVQHIVKTSVARGIPFLATGGGHGVTTTLGRVRNGIEIDLSNFRTVEVSEDASEIVVGGAAIYNDIYGPMYKAGKMMAMGNSPCVGVIGAALGGAVGMWQGLYGVGVDSLLSVRLITAAGELVIASKTSHADLFWAIRGAGANFGIVTSATFQLHDAVNDGLVASTNFVYPGSANASVWEAIASFDKNMPNELAITAEASFNRTLNEPLILVNVNYYGPRLSAQPYLEAFHAAGPALVIPLDLPWVTLQALSSTVDTTDCTPGQNANEYTIALKTTDVATYTSFFNDLTVFWQQNPTYAGSFVIDRYPTAVMQEVPDNETAYPLRDALTQILFDNIYPSPSLNPTVNAFMRAARARFQKTSGFDELAVYVNFAQGDEGPRAWYSERKLGRLQRLKRTWDPNAVFSYSNPVPV</sequence>
<dbReference type="OrthoDB" id="415825at2759"/>
<dbReference type="Gene3D" id="3.40.462.20">
    <property type="match status" value="1"/>
</dbReference>
<evidence type="ECO:0000313" key="8">
    <source>
        <dbReference type="EMBL" id="PWY79153.1"/>
    </source>
</evidence>
<dbReference type="GO" id="GO:0016491">
    <property type="term" value="F:oxidoreductase activity"/>
    <property type="evidence" value="ECO:0007669"/>
    <property type="project" value="UniProtKB-KW"/>
</dbReference>
<dbReference type="EMBL" id="MSFL01000016">
    <property type="protein sequence ID" value="PWY79153.1"/>
    <property type="molecule type" value="Genomic_DNA"/>
</dbReference>
<dbReference type="STRING" id="1448321.A0A317VXY9"/>
<dbReference type="VEuPathDB" id="FungiDB:BO70DRAFT_407594"/>
<dbReference type="GO" id="GO:0071949">
    <property type="term" value="F:FAD binding"/>
    <property type="evidence" value="ECO:0007669"/>
    <property type="project" value="InterPro"/>
</dbReference>
<accession>A0A317VXY9</accession>
<gene>
    <name evidence="8" type="ORF">BO70DRAFT_407594</name>
</gene>
<evidence type="ECO:0000256" key="5">
    <source>
        <dbReference type="ARBA" id="ARBA00023002"/>
    </source>
</evidence>
<evidence type="ECO:0000259" key="7">
    <source>
        <dbReference type="PROSITE" id="PS51387"/>
    </source>
</evidence>
<feature type="signal peptide" evidence="6">
    <location>
        <begin position="1"/>
        <end position="20"/>
    </location>
</feature>
<dbReference type="SUPFAM" id="SSF56176">
    <property type="entry name" value="FAD-binding/transporter-associated domain-like"/>
    <property type="match status" value="1"/>
</dbReference>
<dbReference type="Gene3D" id="3.30.465.10">
    <property type="match status" value="1"/>
</dbReference>
<evidence type="ECO:0000256" key="6">
    <source>
        <dbReference type="SAM" id="SignalP"/>
    </source>
</evidence>
<keyword evidence="9" id="KW-1185">Reference proteome</keyword>
<dbReference type="GeneID" id="37069418"/>
<keyword evidence="2" id="KW-0285">Flavoprotein</keyword>
<dbReference type="InterPro" id="IPR016166">
    <property type="entry name" value="FAD-bd_PCMH"/>
</dbReference>
<dbReference type="InterPro" id="IPR012951">
    <property type="entry name" value="BBE"/>
</dbReference>
<dbReference type="PROSITE" id="PS51387">
    <property type="entry name" value="FAD_PCMH"/>
    <property type="match status" value="1"/>
</dbReference>
<keyword evidence="4" id="KW-0274">FAD</keyword>
<dbReference type="PANTHER" id="PTHR42973">
    <property type="entry name" value="BINDING OXIDOREDUCTASE, PUTATIVE (AFU_ORTHOLOGUE AFUA_1G17690)-RELATED"/>
    <property type="match status" value="1"/>
</dbReference>
<dbReference type="Pfam" id="PF08031">
    <property type="entry name" value="BBE"/>
    <property type="match status" value="1"/>
</dbReference>
<proteinExistence type="inferred from homology"/>
<name>A0A317VXY9_9EURO</name>
<evidence type="ECO:0000313" key="9">
    <source>
        <dbReference type="Proteomes" id="UP000247233"/>
    </source>
</evidence>
<keyword evidence="5" id="KW-0560">Oxidoreductase</keyword>
<evidence type="ECO:0000256" key="4">
    <source>
        <dbReference type="ARBA" id="ARBA00022827"/>
    </source>
</evidence>
<dbReference type="RefSeq" id="XP_025398373.1">
    <property type="nucleotide sequence ID" value="XM_025547181.1"/>
</dbReference>
<dbReference type="InterPro" id="IPR006094">
    <property type="entry name" value="Oxid_FAD_bind_N"/>
</dbReference>
<dbReference type="Proteomes" id="UP000247233">
    <property type="component" value="Unassembled WGS sequence"/>
</dbReference>
<evidence type="ECO:0000256" key="3">
    <source>
        <dbReference type="ARBA" id="ARBA00022729"/>
    </source>
</evidence>
<dbReference type="AlphaFoldDB" id="A0A317VXY9"/>
<protein>
    <submittedName>
        <fullName evidence="8">FAD-binding domain-containing protein</fullName>
    </submittedName>
</protein>
<dbReference type="InterPro" id="IPR016169">
    <property type="entry name" value="FAD-bd_PCMH_sub2"/>
</dbReference>
<keyword evidence="3 6" id="KW-0732">Signal</keyword>
<dbReference type="InterPro" id="IPR036318">
    <property type="entry name" value="FAD-bd_PCMH-like_sf"/>
</dbReference>
<feature type="chain" id="PRO_5016285128" evidence="6">
    <location>
        <begin position="21"/>
        <end position="483"/>
    </location>
</feature>